<proteinExistence type="predicted"/>
<name>A0ABW8RY04_9CLOT</name>
<dbReference type="Proteomes" id="UP001623600">
    <property type="component" value="Unassembled WGS sequence"/>
</dbReference>
<evidence type="ECO:0000256" key="1">
    <source>
        <dbReference type="SAM" id="SignalP"/>
    </source>
</evidence>
<organism evidence="2 3">
    <name type="scientific">Candidatus Clostridium helianthi</name>
    <dbReference type="NCBI Taxonomy" id="3381660"/>
    <lineage>
        <taxon>Bacteria</taxon>
        <taxon>Bacillati</taxon>
        <taxon>Bacillota</taxon>
        <taxon>Clostridia</taxon>
        <taxon>Eubacteriales</taxon>
        <taxon>Clostridiaceae</taxon>
        <taxon>Clostridium</taxon>
    </lineage>
</organism>
<sequence length="224" mass="24855">MKMKKLLSMGALGLVVATSTSIGAFAAERPSKEKVENDMIGMFISNKSPLAYDVNGNTKVEDIINIENLKTIISKYEGDEVNYPKLNKALDLIFENKSKSLIENAGVIVDNFSKDDINKLVEEVRSVADRFRDIENGQTVTDKDGKHGKYELEGDIKDLVNEKNPDLDVLFGKNINGNISMSIMKDSKVILQLDSGDAYKISDFLYNNASELTGYAKLFKSVVK</sequence>
<comment type="caution">
    <text evidence="2">The sequence shown here is derived from an EMBL/GenBank/DDBJ whole genome shotgun (WGS) entry which is preliminary data.</text>
</comment>
<reference evidence="2 3" key="1">
    <citation type="submission" date="2024-11" db="EMBL/GenBank/DDBJ databases">
        <authorList>
            <person name="Heng Y.C."/>
            <person name="Lim A.C.H."/>
            <person name="Lee J.K.Y."/>
            <person name="Kittelmann S."/>
        </authorList>
    </citation>
    <scope>NUCLEOTIDE SEQUENCE [LARGE SCALE GENOMIC DNA]</scope>
    <source>
        <strain evidence="2 3">WILCCON 0112</strain>
    </source>
</reference>
<keyword evidence="1" id="KW-0732">Signal</keyword>
<evidence type="ECO:0000313" key="2">
    <source>
        <dbReference type="EMBL" id="MFL0163589.1"/>
    </source>
</evidence>
<accession>A0ABW8RY04</accession>
<feature type="signal peptide" evidence="1">
    <location>
        <begin position="1"/>
        <end position="26"/>
    </location>
</feature>
<feature type="chain" id="PRO_5045774178" evidence="1">
    <location>
        <begin position="27"/>
        <end position="224"/>
    </location>
</feature>
<gene>
    <name evidence="2" type="ORF">ACJDTP_00750</name>
</gene>
<dbReference type="RefSeq" id="WP_406760208.1">
    <property type="nucleotide sequence ID" value="NZ_JBJIAB010000001.1"/>
</dbReference>
<evidence type="ECO:0000313" key="3">
    <source>
        <dbReference type="Proteomes" id="UP001623600"/>
    </source>
</evidence>
<protein>
    <submittedName>
        <fullName evidence="2">Uncharacterized protein</fullName>
    </submittedName>
</protein>
<dbReference type="EMBL" id="JBJIAB010000001">
    <property type="protein sequence ID" value="MFL0163589.1"/>
    <property type="molecule type" value="Genomic_DNA"/>
</dbReference>
<keyword evidence="3" id="KW-1185">Reference proteome</keyword>